<evidence type="ECO:0000256" key="1">
    <source>
        <dbReference type="ARBA" id="ARBA00022491"/>
    </source>
</evidence>
<keyword evidence="3 5" id="KW-0238">DNA-binding</keyword>
<evidence type="ECO:0000256" key="3">
    <source>
        <dbReference type="ARBA" id="ARBA00023125"/>
    </source>
</evidence>
<evidence type="ECO:0000256" key="2">
    <source>
        <dbReference type="ARBA" id="ARBA00023015"/>
    </source>
</evidence>
<dbReference type="InterPro" id="IPR050109">
    <property type="entry name" value="HTH-type_TetR-like_transc_reg"/>
</dbReference>
<dbReference type="Pfam" id="PF00440">
    <property type="entry name" value="TetR_N"/>
    <property type="match status" value="1"/>
</dbReference>
<evidence type="ECO:0000256" key="5">
    <source>
        <dbReference type="PROSITE-ProRule" id="PRU00335"/>
    </source>
</evidence>
<reference evidence="8" key="2">
    <citation type="submission" date="2011-01" db="EMBL/GenBank/DDBJ databases">
        <title>The complete genome of Deinococcus maricopensis DSM 21211.</title>
        <authorList>
            <consortium name="US DOE Joint Genome Institute (JGI-PGF)"/>
            <person name="Lucas S."/>
            <person name="Copeland A."/>
            <person name="Lapidus A."/>
            <person name="Goodwin L."/>
            <person name="Pitluck S."/>
            <person name="Kyrpides N."/>
            <person name="Mavromatis K."/>
            <person name="Pagani I."/>
            <person name="Ivanova N."/>
            <person name="Ovchinnikova G."/>
            <person name="Zeytun A."/>
            <person name="Detter J.C."/>
            <person name="Han C."/>
            <person name="Land M."/>
            <person name="Hauser L."/>
            <person name="Markowitz V."/>
            <person name="Cheng J.-F."/>
            <person name="Hugenholtz P."/>
            <person name="Woyke T."/>
            <person name="Wu D."/>
            <person name="Pukall R."/>
            <person name="Gehrich-Schroeter G."/>
            <person name="Brambilla E."/>
            <person name="Klenk H.-P."/>
            <person name="Eisen J.A."/>
        </authorList>
    </citation>
    <scope>NUCLEOTIDE SEQUENCE [LARGE SCALE GENOMIC DNA]</scope>
    <source>
        <strain evidence="8">DSM 21211 / LMG 22137 / NRRL B-23946 / LB-34</strain>
    </source>
</reference>
<dbReference type="PROSITE" id="PS50977">
    <property type="entry name" value="HTH_TETR_2"/>
    <property type="match status" value="1"/>
</dbReference>
<feature type="domain" description="HTH tetR-type" evidence="6">
    <location>
        <begin position="11"/>
        <end position="71"/>
    </location>
</feature>
<dbReference type="OrthoDB" id="9810250at2"/>
<reference evidence="7 8" key="1">
    <citation type="journal article" date="2011" name="Stand. Genomic Sci.">
        <title>Complete genome sequence of Deinococcus maricopensis type strain (LB-34).</title>
        <authorList>
            <person name="Pukall R."/>
            <person name="Zeytun A."/>
            <person name="Lucas S."/>
            <person name="Lapidus A."/>
            <person name="Hammon N."/>
            <person name="Deshpande S."/>
            <person name="Nolan M."/>
            <person name="Cheng J.F."/>
            <person name="Pitluck S."/>
            <person name="Liolios K."/>
            <person name="Pagani I."/>
            <person name="Mikhailova N."/>
            <person name="Ivanova N."/>
            <person name="Mavromatis K."/>
            <person name="Pati A."/>
            <person name="Tapia R."/>
            <person name="Han C."/>
            <person name="Goodwin L."/>
            <person name="Chen A."/>
            <person name="Palaniappan K."/>
            <person name="Land M."/>
            <person name="Hauser L."/>
            <person name="Chang Y.J."/>
            <person name="Jeffries C.D."/>
            <person name="Brambilla E.M."/>
            <person name="Rohde M."/>
            <person name="Goker M."/>
            <person name="Detter J.C."/>
            <person name="Woyke T."/>
            <person name="Bristow J."/>
            <person name="Eisen J.A."/>
            <person name="Markowitz V."/>
            <person name="Hugenholtz P."/>
            <person name="Kyrpides N.C."/>
            <person name="Klenk H.P."/>
        </authorList>
    </citation>
    <scope>NUCLEOTIDE SEQUENCE [LARGE SCALE GENOMIC DNA]</scope>
    <source>
        <strain evidence="8">DSM 21211 / LMG 22137 / NRRL B-23946 / LB-34</strain>
    </source>
</reference>
<dbReference type="KEGG" id="dmr:Deima_1558"/>
<evidence type="ECO:0000313" key="8">
    <source>
        <dbReference type="Proteomes" id="UP000008635"/>
    </source>
</evidence>
<evidence type="ECO:0000259" key="6">
    <source>
        <dbReference type="PROSITE" id="PS50977"/>
    </source>
</evidence>
<sequence length="199" mass="21795">MARTVDVVAERRRRAGLEKAAYLAIYQHGYARVTLADVARHAGVAKGTLAYHFGSKEGLIEAVMRRFVRTVAVSTRRAVRLAGTPDAKLVAFVEHQFYGLESTRRFYTVYVDFLSASTKSDALMRVQRAFLAESRALDEELARLSGAAGVEARAQQLRALVDGLSLRFLADDAPDLDVYRAVCLAGLRALLGFTSARAG</sequence>
<dbReference type="PANTHER" id="PTHR30055:SF146">
    <property type="entry name" value="HTH-TYPE TRANSCRIPTIONAL DUAL REGULATOR CECR"/>
    <property type="match status" value="1"/>
</dbReference>
<dbReference type="STRING" id="709986.Deima_1558"/>
<keyword evidence="8" id="KW-1185">Reference proteome</keyword>
<dbReference type="InterPro" id="IPR036271">
    <property type="entry name" value="Tet_transcr_reg_TetR-rel_C_sf"/>
</dbReference>
<dbReference type="RefSeq" id="WP_013556712.1">
    <property type="nucleotide sequence ID" value="NC_014958.1"/>
</dbReference>
<evidence type="ECO:0000256" key="4">
    <source>
        <dbReference type="ARBA" id="ARBA00023163"/>
    </source>
</evidence>
<dbReference type="SUPFAM" id="SSF46689">
    <property type="entry name" value="Homeodomain-like"/>
    <property type="match status" value="1"/>
</dbReference>
<dbReference type="InterPro" id="IPR009057">
    <property type="entry name" value="Homeodomain-like_sf"/>
</dbReference>
<accession>E8U818</accession>
<dbReference type="AlphaFoldDB" id="E8U818"/>
<protein>
    <submittedName>
        <fullName evidence="7">Regulatory protein TetR</fullName>
    </submittedName>
</protein>
<gene>
    <name evidence="7" type="ordered locus">Deima_1558</name>
</gene>
<keyword evidence="2" id="KW-0805">Transcription regulation</keyword>
<keyword evidence="1" id="KW-0678">Repressor</keyword>
<dbReference type="InterPro" id="IPR001647">
    <property type="entry name" value="HTH_TetR"/>
</dbReference>
<dbReference type="Pfam" id="PF13977">
    <property type="entry name" value="TetR_C_6"/>
    <property type="match status" value="1"/>
</dbReference>
<keyword evidence="4" id="KW-0804">Transcription</keyword>
<dbReference type="GO" id="GO:0003700">
    <property type="term" value="F:DNA-binding transcription factor activity"/>
    <property type="evidence" value="ECO:0007669"/>
    <property type="project" value="TreeGrafter"/>
</dbReference>
<name>E8U818_DEIML</name>
<dbReference type="Gene3D" id="1.10.357.10">
    <property type="entry name" value="Tetracycline Repressor, domain 2"/>
    <property type="match status" value="1"/>
</dbReference>
<proteinExistence type="predicted"/>
<dbReference type="SUPFAM" id="SSF48498">
    <property type="entry name" value="Tetracyclin repressor-like, C-terminal domain"/>
    <property type="match status" value="1"/>
</dbReference>
<dbReference type="HOGENOM" id="CLU_091687_2_1_0"/>
<feature type="DNA-binding region" description="H-T-H motif" evidence="5">
    <location>
        <begin position="34"/>
        <end position="53"/>
    </location>
</feature>
<dbReference type="Proteomes" id="UP000008635">
    <property type="component" value="Chromosome"/>
</dbReference>
<dbReference type="PRINTS" id="PR00455">
    <property type="entry name" value="HTHTETR"/>
</dbReference>
<dbReference type="PANTHER" id="PTHR30055">
    <property type="entry name" value="HTH-TYPE TRANSCRIPTIONAL REGULATOR RUTR"/>
    <property type="match status" value="1"/>
</dbReference>
<dbReference type="InterPro" id="IPR039538">
    <property type="entry name" value="BetI_C"/>
</dbReference>
<organism evidence="7 8">
    <name type="scientific">Deinococcus maricopensis (strain DSM 21211 / LMG 22137 / NRRL B-23946 / LB-34)</name>
    <dbReference type="NCBI Taxonomy" id="709986"/>
    <lineage>
        <taxon>Bacteria</taxon>
        <taxon>Thermotogati</taxon>
        <taxon>Deinococcota</taxon>
        <taxon>Deinococci</taxon>
        <taxon>Deinococcales</taxon>
        <taxon>Deinococcaceae</taxon>
        <taxon>Deinococcus</taxon>
    </lineage>
</organism>
<dbReference type="eggNOG" id="COG1309">
    <property type="taxonomic scope" value="Bacteria"/>
</dbReference>
<dbReference type="EMBL" id="CP002454">
    <property type="protein sequence ID" value="ADV67207.1"/>
    <property type="molecule type" value="Genomic_DNA"/>
</dbReference>
<evidence type="ECO:0000313" key="7">
    <source>
        <dbReference type="EMBL" id="ADV67207.1"/>
    </source>
</evidence>
<dbReference type="GO" id="GO:0000976">
    <property type="term" value="F:transcription cis-regulatory region binding"/>
    <property type="evidence" value="ECO:0007669"/>
    <property type="project" value="TreeGrafter"/>
</dbReference>